<evidence type="ECO:0000256" key="9">
    <source>
        <dbReference type="ARBA" id="ARBA00022833"/>
    </source>
</evidence>
<comment type="cofactor">
    <cofactor evidence="15">
        <name>Zn(2+)</name>
        <dbReference type="ChEBI" id="CHEBI:29105"/>
    </cofactor>
    <text evidence="15">Binds 1 zinc ion per subunit.</text>
</comment>
<dbReference type="Pfam" id="PF00004">
    <property type="entry name" value="AAA"/>
    <property type="match status" value="1"/>
</dbReference>
<evidence type="ECO:0000256" key="11">
    <source>
        <dbReference type="ARBA" id="ARBA00022989"/>
    </source>
</evidence>
<dbReference type="GO" id="GO:0010304">
    <property type="term" value="P:PSII associated light-harvesting complex II catabolic process"/>
    <property type="evidence" value="ECO:0007669"/>
    <property type="project" value="UniProtKB-ARBA"/>
</dbReference>
<keyword evidence="4 15" id="KW-0645">Protease</keyword>
<proteinExistence type="inferred from homology"/>
<dbReference type="Pfam" id="PF17862">
    <property type="entry name" value="AAA_lid_3"/>
    <property type="match status" value="1"/>
</dbReference>
<dbReference type="InterPro" id="IPR027417">
    <property type="entry name" value="P-loop_NTPase"/>
</dbReference>
<evidence type="ECO:0000256" key="12">
    <source>
        <dbReference type="ARBA" id="ARBA00023049"/>
    </source>
</evidence>
<comment type="similarity">
    <text evidence="2 15">In the C-terminal section; belongs to the peptidase M41 family.</text>
</comment>
<dbReference type="GO" id="GO:0004176">
    <property type="term" value="F:ATP-dependent peptidase activity"/>
    <property type="evidence" value="ECO:0007669"/>
    <property type="project" value="InterPro"/>
</dbReference>
<dbReference type="Pfam" id="PF01434">
    <property type="entry name" value="Peptidase_M41"/>
    <property type="match status" value="1"/>
</dbReference>
<dbReference type="EMBL" id="KJ624065">
    <property type="protein sequence ID" value="AIB04125.1"/>
    <property type="molecule type" value="Genomic_DNA"/>
</dbReference>
<evidence type="ECO:0000256" key="7">
    <source>
        <dbReference type="ARBA" id="ARBA00022741"/>
    </source>
</evidence>
<comment type="similarity">
    <text evidence="15">In the central section; belongs to the AAA ATPase family.</text>
</comment>
<keyword evidence="12 15" id="KW-0482">Metalloprotease</keyword>
<dbReference type="FunFam" id="3.40.50.300:FF:000001">
    <property type="entry name" value="ATP-dependent zinc metalloprotease FtsH"/>
    <property type="match status" value="1"/>
</dbReference>
<keyword evidence="9 15" id="KW-0862">Zinc</keyword>
<evidence type="ECO:0000259" key="16">
    <source>
        <dbReference type="SMART" id="SM00382"/>
    </source>
</evidence>
<dbReference type="InterPro" id="IPR011546">
    <property type="entry name" value="Pept_M41_FtsH_extracell"/>
</dbReference>
<feature type="binding site" evidence="15">
    <location>
        <position position="518"/>
    </location>
    <ligand>
        <name>Zn(2+)</name>
        <dbReference type="ChEBI" id="CHEBI:29105"/>
        <note>catalytic</note>
    </ligand>
</feature>
<dbReference type="CDD" id="cd19501">
    <property type="entry name" value="RecA-like_FtsH"/>
    <property type="match status" value="1"/>
</dbReference>
<dbReference type="GO" id="GO:0006508">
    <property type="term" value="P:proteolysis"/>
    <property type="evidence" value="ECO:0007669"/>
    <property type="project" value="UniProtKB-KW"/>
</dbReference>
<dbReference type="Pfam" id="PF06480">
    <property type="entry name" value="FtsH_ext"/>
    <property type="match status" value="1"/>
</dbReference>
<dbReference type="FunFam" id="1.10.8.60:FF:000001">
    <property type="entry name" value="ATP-dependent zinc metalloprotease FtsH"/>
    <property type="match status" value="1"/>
</dbReference>
<keyword evidence="15" id="KW-1003">Cell membrane</keyword>
<organism evidence="17">
    <name type="scientific">Trachydiscus minutus</name>
    <dbReference type="NCBI Taxonomy" id="1032745"/>
    <lineage>
        <taxon>Eukaryota</taxon>
        <taxon>Sar</taxon>
        <taxon>Stramenopiles</taxon>
        <taxon>Ochrophyta</taxon>
        <taxon>Eustigmatophyceae</taxon>
        <taxon>Goniochloridales</taxon>
        <taxon>Goniochloridaceae</taxon>
        <taxon>Trachydiscus</taxon>
    </lineage>
</organism>
<keyword evidence="13" id="KW-0793">Thylakoid</keyword>
<dbReference type="Gene3D" id="3.40.50.300">
    <property type="entry name" value="P-loop containing nucleotide triphosphate hydrolases"/>
    <property type="match status" value="1"/>
</dbReference>
<evidence type="ECO:0000256" key="6">
    <source>
        <dbReference type="ARBA" id="ARBA00022723"/>
    </source>
</evidence>
<gene>
    <name evidence="17" type="primary">fstH</name>
    <name evidence="15" type="synonym">ftsH</name>
</gene>
<evidence type="ECO:0000256" key="1">
    <source>
        <dbReference type="ARBA" id="ARBA00004370"/>
    </source>
</evidence>
<evidence type="ECO:0000256" key="14">
    <source>
        <dbReference type="ARBA" id="ARBA00023136"/>
    </source>
</evidence>
<evidence type="ECO:0000256" key="15">
    <source>
        <dbReference type="HAMAP-Rule" id="MF_01458"/>
    </source>
</evidence>
<dbReference type="GO" id="GO:0016887">
    <property type="term" value="F:ATP hydrolysis activity"/>
    <property type="evidence" value="ECO:0007669"/>
    <property type="project" value="UniProtKB-UniRule"/>
</dbReference>
<dbReference type="PANTHER" id="PTHR23076">
    <property type="entry name" value="METALLOPROTEASE M41 FTSH"/>
    <property type="match status" value="1"/>
</dbReference>
<keyword evidence="7 15" id="KW-0547">Nucleotide-binding</keyword>
<comment type="subcellular location">
    <subcellularLocation>
        <location evidence="15">Cell membrane</location>
        <topology evidence="15">Multi-pass membrane protein</topology>
        <orientation evidence="15">Cytoplasmic side</orientation>
    </subcellularLocation>
    <subcellularLocation>
        <location evidence="1">Membrane</location>
    </subcellularLocation>
</comment>
<name>A0A0D3M5J4_9STRA</name>
<feature type="transmembrane region" description="Helical" evidence="15">
    <location>
        <begin position="113"/>
        <end position="135"/>
    </location>
</feature>
<evidence type="ECO:0000256" key="5">
    <source>
        <dbReference type="ARBA" id="ARBA00022692"/>
    </source>
</evidence>
<comment type="function">
    <text evidence="15">Acts as a processive, ATP-dependent zinc metallopeptidase for both cytoplasmic and membrane proteins. Plays a role in the quality control of integral membrane proteins.</text>
</comment>
<feature type="binding site" evidence="15">
    <location>
        <begin position="220"/>
        <end position="227"/>
    </location>
    <ligand>
        <name>ATP</name>
        <dbReference type="ChEBI" id="CHEBI:30616"/>
    </ligand>
</feature>
<evidence type="ECO:0000313" key="17">
    <source>
        <dbReference type="EMBL" id="AIB04125.1"/>
    </source>
</evidence>
<dbReference type="Gene3D" id="1.20.58.760">
    <property type="entry name" value="Peptidase M41"/>
    <property type="match status" value="1"/>
</dbReference>
<dbReference type="PANTHER" id="PTHR23076:SF139">
    <property type="entry name" value="ATP-DEPENDENT ZINC METALLOPROTEASE FTSH 2, CHLOROPLASTIC"/>
    <property type="match status" value="1"/>
</dbReference>
<comment type="caution">
    <text evidence="15">Lacks conserved residue(s) required for the propagation of feature annotation.</text>
</comment>
<keyword evidence="17" id="KW-0934">Plastid</keyword>
<keyword evidence="8 15" id="KW-0378">Hydrolase</keyword>
<keyword evidence="6 15" id="KW-0479">Metal-binding</keyword>
<evidence type="ECO:0000256" key="10">
    <source>
        <dbReference type="ARBA" id="ARBA00022840"/>
    </source>
</evidence>
<dbReference type="NCBIfam" id="TIGR01241">
    <property type="entry name" value="FtsH_fam"/>
    <property type="match status" value="1"/>
</dbReference>
<comment type="subunit">
    <text evidence="15">Homohexamer.</text>
</comment>
<sequence>MVVSFINQGFGGSSLLLSANDTKVLNTSPTAIVTYGRFLEYLDNGWVQKVDLYNNAKFAIFEASLPDSSDRIERLGVNIPNKDVKLIRKLKEANIDLDVHAIDASTKGFEFPALLWIPIGIIGFIILSGLVMTLFEDNQGSGRNKSSGGLFNPFSSFDFRQFFQAPGRFERAPVTKVGFDDVAGIDEVKEEFQEIVSFLKKPERYTRVGARIPKGVLLSGPPGTGKTLLAKAIAGEAKVPFLSCSASEFVELFVGIGASRIRDLFRRAKANTPCIVFIDEIDAVGRQRGAGIGGGNDEREQTLNQLLTEMDGFETNNGVIVIAATNRVDILDSALLRPGRFDRQLVVGLPDYKSRLSILKVHARNKKLSKEVLLETVAKRTPGFSGADLANLLNEAAILTARYSEKETTMKRVNEALDKVTGGIQAPPLEETRSKRLLAYHEIGHALTASLLEYHDPVDSVSLIPRGRRRSSTTYIPSEETLFSRNQLLTRMITLMAGRAAEEIVFGKAEVTTAAVDDIQLATYIARQMVTEFGMSPLGPVAFRQSQPQDAFMRNGRQSYSNQLAFLIDTNIRILVYYAFMEALTIVRQNRDLITKLANKILQKETIDGFEIRSLLYQTKKVSVSQSENLKLEPVIPFDELLLDRVEKLINSPKYSNKLASVSSAEEEENLLEELLDEACAYLMILKLDNFDEYGRQLKETKAAKTRLALSSKLGEE</sequence>
<comment type="similarity">
    <text evidence="3">In the N-terminal section; belongs to the AAA ATPase family.</text>
</comment>
<dbReference type="EC" id="3.4.24.-" evidence="15"/>
<dbReference type="GO" id="GO:0009535">
    <property type="term" value="C:chloroplast thylakoid membrane"/>
    <property type="evidence" value="ECO:0007669"/>
    <property type="project" value="TreeGrafter"/>
</dbReference>
<dbReference type="InterPro" id="IPR003593">
    <property type="entry name" value="AAA+_ATPase"/>
</dbReference>
<dbReference type="GO" id="GO:0005524">
    <property type="term" value="F:ATP binding"/>
    <property type="evidence" value="ECO:0007669"/>
    <property type="project" value="UniProtKB-UniRule"/>
</dbReference>
<dbReference type="HAMAP" id="MF_01458">
    <property type="entry name" value="FtsH"/>
    <property type="match status" value="1"/>
</dbReference>
<dbReference type="InterPro" id="IPR005936">
    <property type="entry name" value="FtsH"/>
</dbReference>
<dbReference type="AlphaFoldDB" id="A0A0D3M5J4"/>
<feature type="binding site" evidence="15">
    <location>
        <position position="445"/>
    </location>
    <ligand>
        <name>Zn(2+)</name>
        <dbReference type="ChEBI" id="CHEBI:29105"/>
        <note>catalytic</note>
    </ligand>
</feature>
<keyword evidence="10 15" id="KW-0067">ATP-binding</keyword>
<dbReference type="InterPro" id="IPR003960">
    <property type="entry name" value="ATPase_AAA_CS"/>
</dbReference>
<dbReference type="InterPro" id="IPR003959">
    <property type="entry name" value="ATPase_AAA_core"/>
</dbReference>
<dbReference type="InterPro" id="IPR041569">
    <property type="entry name" value="AAA_lid_3"/>
</dbReference>
<dbReference type="FunFam" id="1.20.58.760:FF:000001">
    <property type="entry name" value="ATP-dependent zinc metalloprotease FtsH"/>
    <property type="match status" value="1"/>
</dbReference>
<evidence type="ECO:0000256" key="4">
    <source>
        <dbReference type="ARBA" id="ARBA00022670"/>
    </source>
</evidence>
<dbReference type="SMART" id="SM00382">
    <property type="entry name" value="AAA"/>
    <property type="match status" value="1"/>
</dbReference>
<reference evidence="17" key="1">
    <citation type="journal article" date="2015" name="Sci. Rep.">
        <title>Updating algal evolutionary relationships through plastid genome sequencing: did alveolate plastids emerge through endosymbiosis of an ochrophyte?</title>
        <authorList>
            <person name="Sevcikova T."/>
            <person name="Horak A."/>
            <person name="Klimes V."/>
            <person name="Zbrankova V."/>
            <person name="Demir-Hilton E."/>
            <person name="Sudek S."/>
            <person name="Jenkins J."/>
            <person name="Schmutz J."/>
            <person name="Pribyl P."/>
            <person name="Fousek J."/>
            <person name="Vlcek C."/>
            <person name="Lang B.F."/>
            <person name="Obornik M."/>
            <person name="Worden A.Z."/>
            <person name="Elias M."/>
        </authorList>
    </citation>
    <scope>NUCLEOTIDE SEQUENCE</scope>
</reference>
<dbReference type="InterPro" id="IPR037219">
    <property type="entry name" value="Peptidase_M41-like"/>
</dbReference>
<accession>A0A0D3M5J4</accession>
<dbReference type="PROSITE" id="PS00674">
    <property type="entry name" value="AAA"/>
    <property type="match status" value="1"/>
</dbReference>
<feature type="domain" description="AAA+ ATPase" evidence="16">
    <location>
        <begin position="212"/>
        <end position="351"/>
    </location>
</feature>
<evidence type="ECO:0000256" key="3">
    <source>
        <dbReference type="ARBA" id="ARBA00010550"/>
    </source>
</evidence>
<keyword evidence="5 15" id="KW-0812">Transmembrane</keyword>
<feature type="active site" evidence="15">
    <location>
        <position position="442"/>
    </location>
</feature>
<protein>
    <recommendedName>
        <fullName evidence="15">ATP-dependent zinc metalloprotease FtsH</fullName>
        <ecNumber evidence="15">3.4.24.-</ecNumber>
    </recommendedName>
</protein>
<dbReference type="GO" id="GO:0005886">
    <property type="term" value="C:plasma membrane"/>
    <property type="evidence" value="ECO:0007669"/>
    <property type="project" value="UniProtKB-SubCell"/>
</dbReference>
<dbReference type="RefSeq" id="YP_009131243.1">
    <property type="nucleotide sequence ID" value="NC_026851.1"/>
</dbReference>
<keyword evidence="14 15" id="KW-0472">Membrane</keyword>
<dbReference type="InterPro" id="IPR000642">
    <property type="entry name" value="Peptidase_M41"/>
</dbReference>
<keyword evidence="11 15" id="KW-1133">Transmembrane helix</keyword>
<evidence type="ECO:0000256" key="13">
    <source>
        <dbReference type="ARBA" id="ARBA00023078"/>
    </source>
</evidence>
<dbReference type="GO" id="GO:0008270">
    <property type="term" value="F:zinc ion binding"/>
    <property type="evidence" value="ECO:0007669"/>
    <property type="project" value="UniProtKB-UniRule"/>
</dbReference>
<evidence type="ECO:0000256" key="8">
    <source>
        <dbReference type="ARBA" id="ARBA00022801"/>
    </source>
</evidence>
<evidence type="ECO:0000256" key="2">
    <source>
        <dbReference type="ARBA" id="ARBA00010044"/>
    </source>
</evidence>
<dbReference type="SUPFAM" id="SSF140990">
    <property type="entry name" value="FtsH protease domain-like"/>
    <property type="match status" value="1"/>
</dbReference>
<dbReference type="GeneID" id="24121253"/>
<feature type="binding site" evidence="15">
    <location>
        <position position="441"/>
    </location>
    <ligand>
        <name>Zn(2+)</name>
        <dbReference type="ChEBI" id="CHEBI:29105"/>
        <note>catalytic</note>
    </ligand>
</feature>
<dbReference type="Gene3D" id="1.10.8.60">
    <property type="match status" value="1"/>
</dbReference>
<dbReference type="GO" id="GO:0004222">
    <property type="term" value="F:metalloendopeptidase activity"/>
    <property type="evidence" value="ECO:0007669"/>
    <property type="project" value="InterPro"/>
</dbReference>
<dbReference type="SUPFAM" id="SSF52540">
    <property type="entry name" value="P-loop containing nucleoside triphosphate hydrolases"/>
    <property type="match status" value="1"/>
</dbReference>
<geneLocation type="plastid" evidence="17"/>